<dbReference type="PROSITE" id="PS00908">
    <property type="entry name" value="MR_MLE_1"/>
    <property type="match status" value="1"/>
</dbReference>
<keyword evidence="5" id="KW-1185">Reference proteome</keyword>
<keyword evidence="1" id="KW-0479">Metal-binding</keyword>
<evidence type="ECO:0000313" key="5">
    <source>
        <dbReference type="Proteomes" id="UP001519343"/>
    </source>
</evidence>
<reference evidence="4 5" key="1">
    <citation type="submission" date="2021-03" db="EMBL/GenBank/DDBJ databases">
        <title>Genomic Encyclopedia of Type Strains, Phase IV (KMG-IV): sequencing the most valuable type-strain genomes for metagenomic binning, comparative biology and taxonomic classification.</title>
        <authorList>
            <person name="Goeker M."/>
        </authorList>
    </citation>
    <scope>NUCLEOTIDE SEQUENCE [LARGE SCALE GENOMIC DNA]</scope>
    <source>
        <strain evidence="4 5">DSM 24738</strain>
    </source>
</reference>
<dbReference type="InterPro" id="IPR029017">
    <property type="entry name" value="Enolase-like_N"/>
</dbReference>
<dbReference type="Gene3D" id="3.30.390.10">
    <property type="entry name" value="Enolase-like, N-terminal domain"/>
    <property type="match status" value="1"/>
</dbReference>
<comment type="caution">
    <text evidence="4">The sequence shown here is derived from an EMBL/GenBank/DDBJ whole genome shotgun (WGS) entry which is preliminary data.</text>
</comment>
<dbReference type="Proteomes" id="UP001519343">
    <property type="component" value="Unassembled WGS sequence"/>
</dbReference>
<dbReference type="InterPro" id="IPR013341">
    <property type="entry name" value="Mandelate_racemase_N_dom"/>
</dbReference>
<evidence type="ECO:0000256" key="2">
    <source>
        <dbReference type="ARBA" id="ARBA00023239"/>
    </source>
</evidence>
<evidence type="ECO:0000313" key="4">
    <source>
        <dbReference type="EMBL" id="MBP1933681.1"/>
    </source>
</evidence>
<name>A0ABS4GTU7_9BACL</name>
<dbReference type="InterPro" id="IPR036849">
    <property type="entry name" value="Enolase-like_C_sf"/>
</dbReference>
<evidence type="ECO:0000256" key="1">
    <source>
        <dbReference type="ARBA" id="ARBA00022723"/>
    </source>
</evidence>
<dbReference type="InterPro" id="IPR018110">
    <property type="entry name" value="Mandel_Rmase/mucon_lact_enz_CS"/>
</dbReference>
<dbReference type="InterPro" id="IPR013342">
    <property type="entry name" value="Mandelate_racemase_C"/>
</dbReference>
<dbReference type="SFLD" id="SFLDS00001">
    <property type="entry name" value="Enolase"/>
    <property type="match status" value="1"/>
</dbReference>
<protein>
    <submittedName>
        <fullName evidence="4">L-alanine-DL-glutamate epimerase-like enolase superfamily enzyme</fullName>
    </submittedName>
</protein>
<dbReference type="Pfam" id="PF02746">
    <property type="entry name" value="MR_MLE_N"/>
    <property type="match status" value="1"/>
</dbReference>
<sequence>MRITKVETIQLKQHPRELILRIHTNEGIIGLGETNAKPDPVREMIHSVCAEILLGEDPRNIDKIWSTFYRVFNHHGFTGTEMRALSAIDIALWDILGKVFNQPIYRLLGGASRDKINVYNTCVGYMSNNDRDRFMTEPEKLAEELLKKGITNLKIWPFDELSKNYQGNYISPELMRKGIEPFRKIREAFGDQVGVALEGHGRWNLTSAIQIAKGLEEYKPLWLEDLVTIDNLDKLVKLKESTETPIGASERLFTRYGYQGLLEKGGADIVIADPAWTGGISEVKKIAAFAEVYGLPFAPHNCGGPILHVVNTHLCYNLPNLWMMETVRAFYETYYSDIITEVPEIIDGFICPPEGPGLGVELRPEVLQRSDLIYRVTDQNAGDGEIKVYNTSGQGDPWKTGLAN</sequence>
<dbReference type="InterPro" id="IPR034593">
    <property type="entry name" value="DgoD-like"/>
</dbReference>
<feature type="domain" description="Mandelate racemase/muconate lactonizing enzyme C-terminal" evidence="3">
    <location>
        <begin position="138"/>
        <end position="245"/>
    </location>
</feature>
<dbReference type="SUPFAM" id="SSF54826">
    <property type="entry name" value="Enolase N-terminal domain-like"/>
    <property type="match status" value="1"/>
</dbReference>
<dbReference type="PANTHER" id="PTHR48080:SF2">
    <property type="entry name" value="D-GALACTONATE DEHYDRATASE"/>
    <property type="match status" value="1"/>
</dbReference>
<accession>A0ABS4GTU7</accession>
<proteinExistence type="predicted"/>
<dbReference type="SFLD" id="SFLDG00179">
    <property type="entry name" value="mandelate_racemase"/>
    <property type="match status" value="1"/>
</dbReference>
<dbReference type="Gene3D" id="3.20.20.120">
    <property type="entry name" value="Enolase-like C-terminal domain"/>
    <property type="match status" value="1"/>
</dbReference>
<dbReference type="EMBL" id="JAGGKT010000012">
    <property type="protein sequence ID" value="MBP1933681.1"/>
    <property type="molecule type" value="Genomic_DNA"/>
</dbReference>
<dbReference type="Pfam" id="PF13378">
    <property type="entry name" value="MR_MLE_C"/>
    <property type="match status" value="1"/>
</dbReference>
<dbReference type="SMART" id="SM00922">
    <property type="entry name" value="MR_MLE"/>
    <property type="match status" value="1"/>
</dbReference>
<dbReference type="InterPro" id="IPR029065">
    <property type="entry name" value="Enolase_C-like"/>
</dbReference>
<dbReference type="PANTHER" id="PTHR48080">
    <property type="entry name" value="D-GALACTONATE DEHYDRATASE-RELATED"/>
    <property type="match status" value="1"/>
</dbReference>
<dbReference type="SUPFAM" id="SSF51604">
    <property type="entry name" value="Enolase C-terminal domain-like"/>
    <property type="match status" value="1"/>
</dbReference>
<gene>
    <name evidence="4" type="ORF">J2Z37_003694</name>
</gene>
<dbReference type="RefSeq" id="WP_209811689.1">
    <property type="nucleotide sequence ID" value="NZ_JAGGKT010000012.1"/>
</dbReference>
<evidence type="ECO:0000259" key="3">
    <source>
        <dbReference type="SMART" id="SM00922"/>
    </source>
</evidence>
<organism evidence="4 5">
    <name type="scientific">Ammoniphilus resinae</name>
    <dbReference type="NCBI Taxonomy" id="861532"/>
    <lineage>
        <taxon>Bacteria</taxon>
        <taxon>Bacillati</taxon>
        <taxon>Bacillota</taxon>
        <taxon>Bacilli</taxon>
        <taxon>Bacillales</taxon>
        <taxon>Paenibacillaceae</taxon>
        <taxon>Aneurinibacillus group</taxon>
        <taxon>Ammoniphilus</taxon>
    </lineage>
</organism>
<keyword evidence="2" id="KW-0456">Lyase</keyword>
<dbReference type="CDD" id="cd03316">
    <property type="entry name" value="MR_like"/>
    <property type="match status" value="1"/>
</dbReference>